<keyword evidence="5" id="KW-1185">Reference proteome</keyword>
<reference evidence="5" key="1">
    <citation type="journal article" date="2019" name="Int. J. Syst. Evol. Microbiol.">
        <title>The Global Catalogue of Microorganisms (GCM) 10K type strain sequencing project: providing services to taxonomists for standard genome sequencing and annotation.</title>
        <authorList>
            <consortium name="The Broad Institute Genomics Platform"/>
            <consortium name="The Broad Institute Genome Sequencing Center for Infectious Disease"/>
            <person name="Wu L."/>
            <person name="Ma J."/>
        </authorList>
    </citation>
    <scope>NUCLEOTIDE SEQUENCE [LARGE SCALE GENOMIC DNA]</scope>
    <source>
        <strain evidence="5">JCM 16545</strain>
    </source>
</reference>
<dbReference type="InterPro" id="IPR006311">
    <property type="entry name" value="TAT_signal"/>
</dbReference>
<dbReference type="GO" id="GO:0008483">
    <property type="term" value="F:transaminase activity"/>
    <property type="evidence" value="ECO:0007669"/>
    <property type="project" value="UniProtKB-KW"/>
</dbReference>
<accession>A0ABW4X2I9</accession>
<keyword evidence="4" id="KW-0808">Transferase</keyword>
<dbReference type="Gene3D" id="3.90.1150.10">
    <property type="entry name" value="Aspartate Aminotransferase, domain 1"/>
    <property type="match status" value="1"/>
</dbReference>
<evidence type="ECO:0000256" key="2">
    <source>
        <dbReference type="SAM" id="SignalP"/>
    </source>
</evidence>
<keyword evidence="2" id="KW-0732">Signal</keyword>
<dbReference type="EMBL" id="JBHUHV010000053">
    <property type="protein sequence ID" value="MFD2068382.1"/>
    <property type="molecule type" value="Genomic_DNA"/>
</dbReference>
<dbReference type="SUPFAM" id="SSF53383">
    <property type="entry name" value="PLP-dependent transferases"/>
    <property type="match status" value="1"/>
</dbReference>
<dbReference type="Proteomes" id="UP001597369">
    <property type="component" value="Unassembled WGS sequence"/>
</dbReference>
<feature type="signal peptide" evidence="2">
    <location>
        <begin position="1"/>
        <end position="33"/>
    </location>
</feature>
<evidence type="ECO:0000313" key="4">
    <source>
        <dbReference type="EMBL" id="MFD2068382.1"/>
    </source>
</evidence>
<protein>
    <submittedName>
        <fullName evidence="4">Aminotransferase class V-fold PLP-dependent enzyme</fullName>
    </submittedName>
</protein>
<dbReference type="InterPro" id="IPR000192">
    <property type="entry name" value="Aminotrans_V_dom"/>
</dbReference>
<comment type="caution">
    <text evidence="4">The sequence shown here is derived from an EMBL/GenBank/DDBJ whole genome shotgun (WGS) entry which is preliminary data.</text>
</comment>
<sequence>MNQNITKNRRSFVKKFGSMAGMLAMSPSLSTLANELNFSVPSLSPDEDATTNEDYWGWVQQAYSVSPNVINLNNGGVSPQPIVVQDALDRYNRLSNEAPSYYMWRTLDEGRESLRIKLADLAGCSPEEIAINRNSSEALETVIFGLNLQKGDEVVLTKQDYPNMINAWRQREKREGIVLKFINLDLPIEDNKLIVNIYKEAFTSNTKVVMITHLINWSGQIMPAALISQAAKKHNPNIDVVIDAAHSFAHINYKIPELGGDYLGTSLHKWLSAPFGTGMLYIRKEKIKNIWPMFAANAPQSSDIRKFESLGTRSFPTEMATGHAVNFHNAIGSDRKEKRLHYLKNYWMEKCLNIPGFSTQTSLKPEFSGAIATFLIKGMAPGQIGSELFKRSRIHTTSVEWENIKGVRVTPHVYTPLKDLDRLVDTIHAIAKEQPSNTSMN</sequence>
<name>A0ABW4X2I9_9BACT</name>
<evidence type="ECO:0000313" key="5">
    <source>
        <dbReference type="Proteomes" id="UP001597369"/>
    </source>
</evidence>
<keyword evidence="4" id="KW-0032">Aminotransferase</keyword>
<dbReference type="PROSITE" id="PS51318">
    <property type="entry name" value="TAT"/>
    <property type="match status" value="1"/>
</dbReference>
<feature type="chain" id="PRO_5045615620" evidence="2">
    <location>
        <begin position="34"/>
        <end position="441"/>
    </location>
</feature>
<evidence type="ECO:0000259" key="3">
    <source>
        <dbReference type="Pfam" id="PF00266"/>
    </source>
</evidence>
<feature type="domain" description="Aminotransferase class V" evidence="3">
    <location>
        <begin position="71"/>
        <end position="396"/>
    </location>
</feature>
<dbReference type="Gene3D" id="3.40.640.10">
    <property type="entry name" value="Type I PLP-dependent aspartate aminotransferase-like (Major domain)"/>
    <property type="match status" value="1"/>
</dbReference>
<dbReference type="PANTHER" id="PTHR43092:SF6">
    <property type="entry name" value="BLR1280 PROTEIN"/>
    <property type="match status" value="1"/>
</dbReference>
<proteinExistence type="predicted"/>
<dbReference type="InterPro" id="IPR015421">
    <property type="entry name" value="PyrdxlP-dep_Trfase_major"/>
</dbReference>
<dbReference type="InterPro" id="IPR015424">
    <property type="entry name" value="PyrdxlP-dep_Trfase"/>
</dbReference>
<dbReference type="Pfam" id="PF00266">
    <property type="entry name" value="Aminotran_5"/>
    <property type="match status" value="1"/>
</dbReference>
<keyword evidence="1" id="KW-0663">Pyridoxal phosphate</keyword>
<gene>
    <name evidence="4" type="ORF">ACFSKU_15945</name>
</gene>
<evidence type="ECO:0000256" key="1">
    <source>
        <dbReference type="ARBA" id="ARBA00022898"/>
    </source>
</evidence>
<organism evidence="4 5">
    <name type="scientific">Pontibacter silvestris</name>
    <dbReference type="NCBI Taxonomy" id="2305183"/>
    <lineage>
        <taxon>Bacteria</taxon>
        <taxon>Pseudomonadati</taxon>
        <taxon>Bacteroidota</taxon>
        <taxon>Cytophagia</taxon>
        <taxon>Cytophagales</taxon>
        <taxon>Hymenobacteraceae</taxon>
        <taxon>Pontibacter</taxon>
    </lineage>
</organism>
<dbReference type="PANTHER" id="PTHR43092">
    <property type="entry name" value="L-CYSTEINE DESULFHYDRASE"/>
    <property type="match status" value="1"/>
</dbReference>
<dbReference type="InterPro" id="IPR015422">
    <property type="entry name" value="PyrdxlP-dep_Trfase_small"/>
</dbReference>
<dbReference type="RefSeq" id="WP_229959381.1">
    <property type="nucleotide sequence ID" value="NZ_JAJJWI010000005.1"/>
</dbReference>